<dbReference type="Proteomes" id="UP001205603">
    <property type="component" value="Unassembled WGS sequence"/>
</dbReference>
<name>A0ABT1MK92_9BACT</name>
<comment type="caution">
    <text evidence="1">The sequence shown here is derived from an EMBL/GenBank/DDBJ whole genome shotgun (WGS) entry which is preliminary data.</text>
</comment>
<gene>
    <name evidence="1" type="ORF">NMU02_13145</name>
</gene>
<keyword evidence="2" id="KW-1185">Reference proteome</keyword>
<accession>A0ABT1MK92</accession>
<dbReference type="EMBL" id="JANDHW010000020">
    <property type="protein sequence ID" value="MCP9613038.1"/>
    <property type="molecule type" value="Genomic_DNA"/>
</dbReference>
<sequence>MDTESEIITYKTYDTPFAAYEAKNILEANGVPAFVTNENMATLYPIFNEDISGVRLQIFEKDKALADKIFNSPSIEPIDGQE</sequence>
<dbReference type="RefSeq" id="WP_255028424.1">
    <property type="nucleotide sequence ID" value="NZ_JANDHW010000020.1"/>
</dbReference>
<evidence type="ECO:0000313" key="1">
    <source>
        <dbReference type="EMBL" id="MCP9613038.1"/>
    </source>
</evidence>
<reference evidence="1 2" key="1">
    <citation type="submission" date="2022-07" db="EMBL/GenBank/DDBJ databases">
        <title>Fecal culturing of patients with breast cancer.</title>
        <authorList>
            <person name="Teng N.M.Y."/>
            <person name="Kiu R."/>
            <person name="Evans R."/>
            <person name="Baker D.J."/>
            <person name="Zenner C."/>
            <person name="Robinson S.D."/>
            <person name="Hall L.J."/>
        </authorList>
    </citation>
    <scope>NUCLEOTIDE SEQUENCE [LARGE SCALE GENOMIC DNA]</scope>
    <source>
        <strain evidence="1 2">LH1063</strain>
    </source>
</reference>
<evidence type="ECO:0000313" key="2">
    <source>
        <dbReference type="Proteomes" id="UP001205603"/>
    </source>
</evidence>
<dbReference type="InterPro" id="IPR011322">
    <property type="entry name" value="N-reg_PII-like_a/b"/>
</dbReference>
<protein>
    <submittedName>
        <fullName evidence="1">DUF2007 domain-containing protein</fullName>
    </submittedName>
</protein>
<proteinExistence type="predicted"/>
<organism evidence="1 2">
    <name type="scientific">Coprobacter tertius</name>
    <dbReference type="NCBI Taxonomy" id="2944915"/>
    <lineage>
        <taxon>Bacteria</taxon>
        <taxon>Pseudomonadati</taxon>
        <taxon>Bacteroidota</taxon>
        <taxon>Bacteroidia</taxon>
        <taxon>Bacteroidales</taxon>
        <taxon>Barnesiellaceae</taxon>
        <taxon>Coprobacter</taxon>
    </lineage>
</organism>
<dbReference type="SUPFAM" id="SSF54913">
    <property type="entry name" value="GlnB-like"/>
    <property type="match status" value="1"/>
</dbReference>